<dbReference type="SUPFAM" id="SSF103481">
    <property type="entry name" value="Multidrug resistance efflux transporter EmrE"/>
    <property type="match status" value="2"/>
</dbReference>
<evidence type="ECO:0000313" key="5">
    <source>
        <dbReference type="EMBL" id="APY84421.1"/>
    </source>
</evidence>
<evidence type="ECO:0000256" key="3">
    <source>
        <dbReference type="SAM" id="Phobius"/>
    </source>
</evidence>
<dbReference type="Proteomes" id="UP000187191">
    <property type="component" value="Chromosome"/>
</dbReference>
<feature type="transmembrane region" description="Helical" evidence="3">
    <location>
        <begin position="301"/>
        <end position="319"/>
    </location>
</feature>
<organism evidence="5 7">
    <name type="scientific">Streptomyces alfalfae</name>
    <dbReference type="NCBI Taxonomy" id="1642299"/>
    <lineage>
        <taxon>Bacteria</taxon>
        <taxon>Bacillati</taxon>
        <taxon>Actinomycetota</taxon>
        <taxon>Actinomycetes</taxon>
        <taxon>Kitasatosporales</taxon>
        <taxon>Streptomycetaceae</taxon>
        <taxon>Streptomyces</taxon>
    </lineage>
</organism>
<dbReference type="Pfam" id="PF00892">
    <property type="entry name" value="EamA"/>
    <property type="match status" value="2"/>
</dbReference>
<evidence type="ECO:0000256" key="2">
    <source>
        <dbReference type="SAM" id="MobiDB-lite"/>
    </source>
</evidence>
<feature type="domain" description="EamA" evidence="4">
    <location>
        <begin position="26"/>
        <end position="159"/>
    </location>
</feature>
<dbReference type="InterPro" id="IPR000620">
    <property type="entry name" value="EamA_dom"/>
</dbReference>
<feature type="transmembrane region" description="Helical" evidence="3">
    <location>
        <begin position="144"/>
        <end position="161"/>
    </location>
</feature>
<feature type="domain" description="EamA" evidence="4">
    <location>
        <begin position="173"/>
        <end position="313"/>
    </location>
</feature>
<keyword evidence="7" id="KW-1185">Reference proteome</keyword>
<proteinExistence type="inferred from homology"/>
<dbReference type="PANTHER" id="PTHR22911">
    <property type="entry name" value="ACYL-MALONYL CONDENSING ENZYME-RELATED"/>
    <property type="match status" value="1"/>
</dbReference>
<reference evidence="5 7" key="1">
    <citation type="submission" date="2016-05" db="EMBL/GenBank/DDBJ databases">
        <authorList>
            <person name="Gu J."/>
        </authorList>
    </citation>
    <scope>NUCLEOTIDE SEQUENCE [LARGE SCALE GENOMIC DNA]</scope>
    <source>
        <strain evidence="5 7">ACCC40021</strain>
    </source>
</reference>
<dbReference type="EMBL" id="CP015588">
    <property type="protein sequence ID" value="APY84421.1"/>
    <property type="molecule type" value="Genomic_DNA"/>
</dbReference>
<keyword evidence="3" id="KW-0812">Transmembrane</keyword>
<feature type="transmembrane region" description="Helical" evidence="3">
    <location>
        <begin position="173"/>
        <end position="190"/>
    </location>
</feature>
<accession>A0ABM6GLL9</accession>
<keyword evidence="3" id="KW-0472">Membrane</keyword>
<evidence type="ECO:0000313" key="7">
    <source>
        <dbReference type="Proteomes" id="UP000187191"/>
    </source>
</evidence>
<comment type="similarity">
    <text evidence="1">Belongs to the EamA transporter family.</text>
</comment>
<feature type="transmembrane region" description="Helical" evidence="3">
    <location>
        <begin position="118"/>
        <end position="137"/>
    </location>
</feature>
<feature type="transmembrane region" description="Helical" evidence="3">
    <location>
        <begin position="21"/>
        <end position="45"/>
    </location>
</feature>
<gene>
    <name evidence="5" type="ORF">A7J05_00245</name>
    <name evidence="6" type="ORF">A7J05_36490</name>
</gene>
<feature type="transmembrane region" description="Helical" evidence="3">
    <location>
        <begin position="275"/>
        <end position="295"/>
    </location>
</feature>
<feature type="transmembrane region" description="Helical" evidence="3">
    <location>
        <begin position="202"/>
        <end position="221"/>
    </location>
</feature>
<dbReference type="EMBL" id="CP015588">
    <property type="protein sequence ID" value="APY90427.1"/>
    <property type="molecule type" value="Genomic_DNA"/>
</dbReference>
<feature type="region of interest" description="Disordered" evidence="2">
    <location>
        <begin position="1"/>
        <end position="22"/>
    </location>
</feature>
<dbReference type="PANTHER" id="PTHR22911:SF79">
    <property type="entry name" value="MOBA-LIKE NTP TRANSFERASE DOMAIN-CONTAINING PROTEIN"/>
    <property type="match status" value="1"/>
</dbReference>
<sequence>MATLKQRGGEAPPRARGRRRTGGLLPGLGLAVGAAVAMGGAAPALKALGTTQLTAVQIIQARALVGAVLLMAVAAAVHRGHLRVRAGDVWLVLLYGAVSLALNQVVFTMSLARLPVGVALLVEYLSPLLVALWVRLVQRKHVSGLVWVGIALTLAGLSFTGEVWSGGGLDGPGLGLAFLAALTLAGRFLLAERGLRSYEPLVMSAWGATAGAATLTLVTLADPFPLDALGRGTELNGWTVPVWVLMVWVGVIGMAGGLALGAAAQRRLPPASASLMLSLEVVAGAGLAYMFLGEALSREQLAGSALMLTGIVLAQLAVLRRRPAPGGR</sequence>
<feature type="transmembrane region" description="Helical" evidence="3">
    <location>
        <begin position="241"/>
        <end position="263"/>
    </location>
</feature>
<dbReference type="InterPro" id="IPR037185">
    <property type="entry name" value="EmrE-like"/>
</dbReference>
<evidence type="ECO:0000313" key="6">
    <source>
        <dbReference type="EMBL" id="APY90427.1"/>
    </source>
</evidence>
<protein>
    <recommendedName>
        <fullName evidence="4">EamA domain-containing protein</fullName>
    </recommendedName>
</protein>
<dbReference type="RefSeq" id="WP_076681662.1">
    <property type="nucleotide sequence ID" value="NZ_CP015588.1"/>
</dbReference>
<dbReference type="Gene3D" id="1.10.3730.20">
    <property type="match status" value="1"/>
</dbReference>
<feature type="transmembrane region" description="Helical" evidence="3">
    <location>
        <begin position="57"/>
        <end position="77"/>
    </location>
</feature>
<evidence type="ECO:0000259" key="4">
    <source>
        <dbReference type="Pfam" id="PF00892"/>
    </source>
</evidence>
<keyword evidence="3" id="KW-1133">Transmembrane helix</keyword>
<feature type="transmembrane region" description="Helical" evidence="3">
    <location>
        <begin position="89"/>
        <end position="112"/>
    </location>
</feature>
<evidence type="ECO:0000256" key="1">
    <source>
        <dbReference type="ARBA" id="ARBA00007362"/>
    </source>
</evidence>
<name>A0ABM6GLL9_9ACTN</name>